<dbReference type="Proteomes" id="UP000299102">
    <property type="component" value="Unassembled WGS sequence"/>
</dbReference>
<reference evidence="2 3" key="1">
    <citation type="journal article" date="2019" name="Commun. Biol.">
        <title>The bagworm genome reveals a unique fibroin gene that provides high tensile strength.</title>
        <authorList>
            <person name="Kono N."/>
            <person name="Nakamura H."/>
            <person name="Ohtoshi R."/>
            <person name="Tomita M."/>
            <person name="Numata K."/>
            <person name="Arakawa K."/>
        </authorList>
    </citation>
    <scope>NUCLEOTIDE SEQUENCE [LARGE SCALE GENOMIC DNA]</scope>
</reference>
<protein>
    <submittedName>
        <fullName evidence="2">Uncharacterized protein</fullName>
    </submittedName>
</protein>
<feature type="region of interest" description="Disordered" evidence="1">
    <location>
        <begin position="119"/>
        <end position="146"/>
    </location>
</feature>
<dbReference type="AlphaFoldDB" id="A0A4C2A0L9"/>
<evidence type="ECO:0000256" key="1">
    <source>
        <dbReference type="SAM" id="MobiDB-lite"/>
    </source>
</evidence>
<name>A0A4C2A0L9_EUMVA</name>
<gene>
    <name evidence="2" type="ORF">EVAR_63187_1</name>
</gene>
<feature type="compositionally biased region" description="Polar residues" evidence="1">
    <location>
        <begin position="134"/>
        <end position="146"/>
    </location>
</feature>
<feature type="compositionally biased region" description="Acidic residues" evidence="1">
    <location>
        <begin position="119"/>
        <end position="129"/>
    </location>
</feature>
<comment type="caution">
    <text evidence="2">The sequence shown here is derived from an EMBL/GenBank/DDBJ whole genome shotgun (WGS) entry which is preliminary data.</text>
</comment>
<sequence length="300" mass="33598">MLQFKYSRRRAVFLSRRPVPAPLGRALAFSKCVTAFCIGVFKCVLVCAGPTTSSHMRLPLVALLAAPLRAVIAASRLSRRELLRLSSLAPHETSVIEIDQTKEPKKRIFNTYVLEESESDLDSFSDESNESNGDGLTQIQSQKSQKPQLHAAYGPGFIYLSSKKPKDSTSASTVASSQQPPLPRHPPSYRRSKRPFTRLFDVPSGIQTSKTLLCYTRGLKVKPATILDFRNICALLATLKVAYHKYFLKEERELRVLLQGVPKELPIEEVKENLLAQNLPVQSMRRITDPARKPLDLILV</sequence>
<proteinExistence type="predicted"/>
<feature type="compositionally biased region" description="Low complexity" evidence="1">
    <location>
        <begin position="168"/>
        <end position="179"/>
    </location>
</feature>
<dbReference type="OrthoDB" id="8123886at2759"/>
<accession>A0A4C2A0L9</accession>
<keyword evidence="3" id="KW-1185">Reference proteome</keyword>
<dbReference type="EMBL" id="BGZK01002273">
    <property type="protein sequence ID" value="GBP92437.1"/>
    <property type="molecule type" value="Genomic_DNA"/>
</dbReference>
<organism evidence="2 3">
    <name type="scientific">Eumeta variegata</name>
    <name type="common">Bagworm moth</name>
    <name type="synonym">Eumeta japonica</name>
    <dbReference type="NCBI Taxonomy" id="151549"/>
    <lineage>
        <taxon>Eukaryota</taxon>
        <taxon>Metazoa</taxon>
        <taxon>Ecdysozoa</taxon>
        <taxon>Arthropoda</taxon>
        <taxon>Hexapoda</taxon>
        <taxon>Insecta</taxon>
        <taxon>Pterygota</taxon>
        <taxon>Neoptera</taxon>
        <taxon>Endopterygota</taxon>
        <taxon>Lepidoptera</taxon>
        <taxon>Glossata</taxon>
        <taxon>Ditrysia</taxon>
        <taxon>Tineoidea</taxon>
        <taxon>Psychidae</taxon>
        <taxon>Oiketicinae</taxon>
        <taxon>Eumeta</taxon>
    </lineage>
</organism>
<evidence type="ECO:0000313" key="2">
    <source>
        <dbReference type="EMBL" id="GBP92437.1"/>
    </source>
</evidence>
<feature type="region of interest" description="Disordered" evidence="1">
    <location>
        <begin position="163"/>
        <end position="194"/>
    </location>
</feature>
<evidence type="ECO:0000313" key="3">
    <source>
        <dbReference type="Proteomes" id="UP000299102"/>
    </source>
</evidence>